<evidence type="ECO:0000313" key="10">
    <source>
        <dbReference type="Proteomes" id="UP000005326"/>
    </source>
</evidence>
<dbReference type="AlphaFoldDB" id="B0MK54"/>
<dbReference type="GO" id="GO:0030435">
    <property type="term" value="P:sporulation resulting in formation of a cellular spore"/>
    <property type="evidence" value="ECO:0007669"/>
    <property type="project" value="UniProtKB-KW"/>
</dbReference>
<dbReference type="Gene3D" id="1.20.120.1810">
    <property type="match status" value="1"/>
</dbReference>
<keyword evidence="10" id="KW-1185">Reference proteome</keyword>
<evidence type="ECO:0000256" key="7">
    <source>
        <dbReference type="RuleBase" id="RU362124"/>
    </source>
</evidence>
<dbReference type="NCBIfam" id="NF004471">
    <property type="entry name" value="PRK05803.1"/>
    <property type="match status" value="1"/>
</dbReference>
<dbReference type="Pfam" id="PF04542">
    <property type="entry name" value="Sigma70_r2"/>
    <property type="match status" value="1"/>
</dbReference>
<dbReference type="SUPFAM" id="SSF88946">
    <property type="entry name" value="Sigma2 domain of RNA polymerase sigma factors"/>
    <property type="match status" value="1"/>
</dbReference>
<evidence type="ECO:0000256" key="2">
    <source>
        <dbReference type="ARBA" id="ARBA00022969"/>
    </source>
</evidence>
<dbReference type="PIRSF" id="PIRSF000770">
    <property type="entry name" value="RNA_pol_sigma-SigE/K"/>
    <property type="match status" value="1"/>
</dbReference>
<feature type="domain" description="HTH cro/C1-type" evidence="8">
    <location>
        <begin position="209"/>
        <end position="236"/>
    </location>
</feature>
<comment type="similarity">
    <text evidence="1 7">Belongs to the sigma-70 factor family.</text>
</comment>
<dbReference type="NCBIfam" id="TIGR02937">
    <property type="entry name" value="sigma70-ECF"/>
    <property type="match status" value="1"/>
</dbReference>
<accession>B0MK54</accession>
<dbReference type="GO" id="GO:0006352">
    <property type="term" value="P:DNA-templated transcription initiation"/>
    <property type="evidence" value="ECO:0007669"/>
    <property type="project" value="InterPro"/>
</dbReference>
<dbReference type="InterPro" id="IPR014284">
    <property type="entry name" value="RNA_pol_sigma-70_dom"/>
</dbReference>
<evidence type="ECO:0000313" key="9">
    <source>
        <dbReference type="EMBL" id="EDS01939.1"/>
    </source>
</evidence>
<dbReference type="InterPro" id="IPR050813">
    <property type="entry name" value="Sigma-70_Factor"/>
</dbReference>
<dbReference type="PROSITE" id="PS00715">
    <property type="entry name" value="SIGMA70_1"/>
    <property type="match status" value="1"/>
</dbReference>
<gene>
    <name evidence="9" type="ORF">EUBSIR_00185</name>
</gene>
<dbReference type="InterPro" id="IPR013325">
    <property type="entry name" value="RNA_pol_sigma_r2"/>
</dbReference>
<dbReference type="GO" id="GO:0003677">
    <property type="term" value="F:DNA binding"/>
    <property type="evidence" value="ECO:0007669"/>
    <property type="project" value="UniProtKB-KW"/>
</dbReference>
<organism evidence="9 10">
    <name type="scientific">[Eubacterium] siraeum DSM 15702</name>
    <dbReference type="NCBI Taxonomy" id="428128"/>
    <lineage>
        <taxon>Bacteria</taxon>
        <taxon>Bacillati</taxon>
        <taxon>Bacillota</taxon>
        <taxon>Clostridia</taxon>
        <taxon>Eubacteriales</taxon>
        <taxon>Oscillospiraceae</taxon>
        <taxon>Oscillospiraceae incertae sedis</taxon>
    </lineage>
</organism>
<dbReference type="GO" id="GO:0016987">
    <property type="term" value="F:sigma factor activity"/>
    <property type="evidence" value="ECO:0007669"/>
    <property type="project" value="UniProtKB-KW"/>
</dbReference>
<dbReference type="Pfam" id="PF04545">
    <property type="entry name" value="Sigma70_r4"/>
    <property type="match status" value="1"/>
</dbReference>
<dbReference type="PROSITE" id="PS50943">
    <property type="entry name" value="HTH_CROC1"/>
    <property type="match status" value="1"/>
</dbReference>
<dbReference type="InterPro" id="IPR001387">
    <property type="entry name" value="Cro/C1-type_HTH"/>
</dbReference>
<comment type="function">
    <text evidence="7">Sigma factors are initiation factors that promote the attachment of RNA polymerase to specific initiation sites and are then released.</text>
</comment>
<dbReference type="PROSITE" id="PS00716">
    <property type="entry name" value="SIGMA70_2"/>
    <property type="match status" value="1"/>
</dbReference>
<proteinExistence type="inferred from homology"/>
<dbReference type="InterPro" id="IPR036388">
    <property type="entry name" value="WH-like_DNA-bd_sf"/>
</dbReference>
<dbReference type="InterPro" id="IPR000943">
    <property type="entry name" value="RNA_pol_sigma70"/>
</dbReference>
<protein>
    <recommendedName>
        <fullName evidence="7">RNA polymerase sigma factor</fullName>
    </recommendedName>
</protein>
<dbReference type="Proteomes" id="UP000005326">
    <property type="component" value="Unassembled WGS sequence"/>
</dbReference>
<dbReference type="InterPro" id="IPR013324">
    <property type="entry name" value="RNA_pol_sigma_r3/r4-like"/>
</dbReference>
<keyword evidence="5 7" id="KW-0238">DNA-binding</keyword>
<evidence type="ECO:0000256" key="4">
    <source>
        <dbReference type="ARBA" id="ARBA00023082"/>
    </source>
</evidence>
<keyword evidence="6 7" id="KW-0804">Transcription</keyword>
<dbReference type="PANTHER" id="PTHR30376:SF3">
    <property type="entry name" value="RNA POLYMERASE SIGMA FACTOR RPOH"/>
    <property type="match status" value="1"/>
</dbReference>
<evidence type="ECO:0000256" key="5">
    <source>
        <dbReference type="ARBA" id="ARBA00023125"/>
    </source>
</evidence>
<evidence type="ECO:0000256" key="3">
    <source>
        <dbReference type="ARBA" id="ARBA00023015"/>
    </source>
</evidence>
<name>B0MK54_9FIRM</name>
<evidence type="ECO:0000256" key="6">
    <source>
        <dbReference type="ARBA" id="ARBA00023163"/>
    </source>
</evidence>
<dbReference type="InterPro" id="IPR007627">
    <property type="entry name" value="RNA_pol_sigma70_r2"/>
</dbReference>
<keyword evidence="4 7" id="KW-0731">Sigma factor</keyword>
<dbReference type="PANTHER" id="PTHR30376">
    <property type="entry name" value="SIGMA FACTOR RPOH HEAT SHOCK RELATED"/>
    <property type="match status" value="1"/>
</dbReference>
<reference evidence="9" key="2">
    <citation type="submission" date="2014-06" db="EMBL/GenBank/DDBJ databases">
        <title>Draft genome sequence of Eubacterium siraeum (DSM 15702).</title>
        <authorList>
            <person name="Sudarsanam P."/>
            <person name="Ley R."/>
            <person name="Guruge J."/>
            <person name="Turnbaugh P.J."/>
            <person name="Mahowald M."/>
            <person name="Liep D."/>
            <person name="Gordon J."/>
        </authorList>
    </citation>
    <scope>NUCLEOTIDE SEQUENCE</scope>
    <source>
        <strain evidence="9">DSM 15702</strain>
    </source>
</reference>
<keyword evidence="3 7" id="KW-0805">Transcription regulation</keyword>
<evidence type="ECO:0000259" key="8">
    <source>
        <dbReference type="PROSITE" id="PS50943"/>
    </source>
</evidence>
<dbReference type="InterPro" id="IPR007630">
    <property type="entry name" value="RNA_pol_sigma70_r4"/>
</dbReference>
<comment type="caution">
    <text evidence="9">The sequence shown here is derived from an EMBL/GenBank/DDBJ whole genome shotgun (WGS) entry which is preliminary data.</text>
</comment>
<reference evidence="9" key="1">
    <citation type="submission" date="2007-10" db="EMBL/GenBank/DDBJ databases">
        <authorList>
            <person name="Fulton L."/>
            <person name="Clifton S."/>
            <person name="Fulton B."/>
            <person name="Xu J."/>
            <person name="Minx P."/>
            <person name="Pepin K.H."/>
            <person name="Johnson M."/>
            <person name="Thiruvilangam P."/>
            <person name="Bhonagiri V."/>
            <person name="Nash W.E."/>
            <person name="Mardis E.R."/>
            <person name="Wilson R.K."/>
        </authorList>
    </citation>
    <scope>NUCLEOTIDE SEQUENCE [LARGE SCALE GENOMIC DNA]</scope>
    <source>
        <strain evidence="9">DSM 15702</strain>
    </source>
</reference>
<dbReference type="Gene3D" id="1.10.10.10">
    <property type="entry name" value="Winged helix-like DNA-binding domain superfamily/Winged helix DNA-binding domain"/>
    <property type="match status" value="1"/>
</dbReference>
<dbReference type="PRINTS" id="PR00046">
    <property type="entry name" value="SIGMA70FCT"/>
</dbReference>
<dbReference type="SUPFAM" id="SSF88659">
    <property type="entry name" value="Sigma3 and sigma4 domains of RNA polymerase sigma factors"/>
    <property type="match status" value="1"/>
</dbReference>
<dbReference type="EMBL" id="ABCA03000024">
    <property type="protein sequence ID" value="EDS01939.1"/>
    <property type="molecule type" value="Genomic_DNA"/>
</dbReference>
<keyword evidence="2" id="KW-0749">Sporulation</keyword>
<dbReference type="CDD" id="cd06171">
    <property type="entry name" value="Sigma70_r4"/>
    <property type="match status" value="1"/>
</dbReference>
<sequence length="250" mass="28882">MSGINCIIIFPECDIMFISVLQTALQSLIFFALHFKSNGSFPRQLSAKEERECLEKAAQGDLAARDKLINHNLRLVAYIVKKHYPDSKEADDLISIGIIGLIRAAETFDYRKNISFSTYAGKCINNQIRMYFRKTKHQQTEIYMNDPMDCDKDGNAVTLADIFKDGTDVAEEAALNIELDKMYRYIDEELDEREKEILTKRYGLSKTSYRTDRIMTQREVADELGISRSYISRIEKKALEKLRSRFEKGD</sequence>
<evidence type="ECO:0000256" key="1">
    <source>
        <dbReference type="ARBA" id="ARBA00007788"/>
    </source>
</evidence>